<keyword evidence="2" id="KW-1185">Reference proteome</keyword>
<reference evidence="1 2" key="1">
    <citation type="submission" date="2019-10" db="EMBL/GenBank/DDBJ databases">
        <authorList>
            <person name="Palmer J.M."/>
        </authorList>
    </citation>
    <scope>NUCLEOTIDE SEQUENCE [LARGE SCALE GENOMIC DNA]</scope>
    <source>
        <strain evidence="1 2">TWF694</strain>
    </source>
</reference>
<dbReference type="EMBL" id="JAVHJO010000016">
    <property type="protein sequence ID" value="KAK6526648.1"/>
    <property type="molecule type" value="Genomic_DNA"/>
</dbReference>
<proteinExistence type="predicted"/>
<evidence type="ECO:0000313" key="1">
    <source>
        <dbReference type="EMBL" id="KAK6526648.1"/>
    </source>
</evidence>
<dbReference type="Proteomes" id="UP001365542">
    <property type="component" value="Unassembled WGS sequence"/>
</dbReference>
<sequence>MEQSKQSNDTENIPRLEEIISSELSRLRFNDETDIFNHAVTSNESLLMKTQNDGWNFKWPEPEAVSSNVTTTQQRSQEFTELSDRQICPPDCPKAQEETLLLTIYAAQQEHMLQLYLQKWKRDSNAMITKMQQMRDSDEGLSLDTVQRMISDEAHENKKVESLPFSVYEQTLLKGETRSEEILA</sequence>
<evidence type="ECO:0000313" key="2">
    <source>
        <dbReference type="Proteomes" id="UP001365542"/>
    </source>
</evidence>
<protein>
    <submittedName>
        <fullName evidence="1">Uncharacterized protein</fullName>
    </submittedName>
</protein>
<gene>
    <name evidence="1" type="ORF">TWF694_005229</name>
</gene>
<organism evidence="1 2">
    <name type="scientific">Orbilia ellipsospora</name>
    <dbReference type="NCBI Taxonomy" id="2528407"/>
    <lineage>
        <taxon>Eukaryota</taxon>
        <taxon>Fungi</taxon>
        <taxon>Dikarya</taxon>
        <taxon>Ascomycota</taxon>
        <taxon>Pezizomycotina</taxon>
        <taxon>Orbiliomycetes</taxon>
        <taxon>Orbiliales</taxon>
        <taxon>Orbiliaceae</taxon>
        <taxon>Orbilia</taxon>
    </lineage>
</organism>
<comment type="caution">
    <text evidence="1">The sequence shown here is derived from an EMBL/GenBank/DDBJ whole genome shotgun (WGS) entry which is preliminary data.</text>
</comment>
<accession>A0AAV9WUY7</accession>
<dbReference type="AlphaFoldDB" id="A0AAV9WUY7"/>
<name>A0AAV9WUY7_9PEZI</name>